<evidence type="ECO:0000313" key="4">
    <source>
        <dbReference type="Proteomes" id="UP000077098"/>
    </source>
</evidence>
<dbReference type="SUPFAM" id="SSF103515">
    <property type="entry name" value="Autotransporter"/>
    <property type="match status" value="1"/>
</dbReference>
<organism evidence="3 4">
    <name type="scientific">Agrobacterium tumefaciens</name>
    <dbReference type="NCBI Taxonomy" id="358"/>
    <lineage>
        <taxon>Bacteria</taxon>
        <taxon>Pseudomonadati</taxon>
        <taxon>Pseudomonadota</taxon>
        <taxon>Alphaproteobacteria</taxon>
        <taxon>Hyphomicrobiales</taxon>
        <taxon>Rhizobiaceae</taxon>
        <taxon>Rhizobium/Agrobacterium group</taxon>
        <taxon>Agrobacterium</taxon>
        <taxon>Agrobacterium tumefaciens complex</taxon>
    </lineage>
</organism>
<dbReference type="SMART" id="SM00869">
    <property type="entry name" value="Autotransporter"/>
    <property type="match status" value="1"/>
</dbReference>
<dbReference type="Proteomes" id="UP000077098">
    <property type="component" value="Unassembled WGS sequence"/>
</dbReference>
<feature type="compositionally biased region" description="Low complexity" evidence="1">
    <location>
        <begin position="520"/>
        <end position="540"/>
    </location>
</feature>
<dbReference type="AlphaFoldDB" id="A0A176XI43"/>
<comment type="caution">
    <text evidence="3">The sequence shown here is derived from an EMBL/GenBank/DDBJ whole genome shotgun (WGS) entry which is preliminary data.</text>
</comment>
<dbReference type="InterPro" id="IPR014262">
    <property type="entry name" value="HAF_rpt"/>
</dbReference>
<proteinExistence type="predicted"/>
<dbReference type="NCBIfam" id="TIGR02913">
    <property type="entry name" value="HAF_rpt"/>
    <property type="match status" value="1"/>
</dbReference>
<feature type="compositionally biased region" description="Low complexity" evidence="1">
    <location>
        <begin position="453"/>
        <end position="506"/>
    </location>
</feature>
<gene>
    <name evidence="3" type="ORF">A7J57_21670</name>
</gene>
<feature type="region of interest" description="Disordered" evidence="1">
    <location>
        <begin position="1"/>
        <end position="23"/>
    </location>
</feature>
<dbReference type="EMBL" id="LXPS01000005">
    <property type="protein sequence ID" value="OAE48626.1"/>
    <property type="molecule type" value="Genomic_DNA"/>
</dbReference>
<sequence>MAGKNSGHDGVRLRTFGQSGPQSLSTSTIASFGYFSSLIATVMTAGWSETANAADPEDYPYVRRLSETGSFTVSDISANGSIAVGYSSTSSGPRSFRWDTASGRLFYVNDMTGTSRGRAEKVNADGSVFVGTLSSGQAFRWSASTEAWNLGALGEDRQSIATDVSNDGTVVVGGSGAIETQKAFRWSATTGMTALAMPSDTVSSVAHAVNADGSVIVGEYQTAISTNAFRWTATAGISYDIGTLPGSSDARGVAVSADGSVIAAESRFVVYTPFDELEDRIGDGNTSSSFPTFQNDIPFGGDGMIAVDEWRGFRWNATTGVMQPLGAIGGSGSSRPYAMNADGSVIVGAAHSGSRQRGFRWTEATGMVSVEDWLRSNGVTVLADFTHTATGVSADGNIIVGQTKNNTPYIARIVLADTGTSGPSTTLDDVDAAASGVTGNGGRQPRGIDLTNGSGTSTSTPTSSGSSASSTSSSTSSTSSTSASPSGSSSASTSPATTTSSPAPAADDSHVASTPPPASAAPAAGASPVASAPAPSSAAPAAGASHAAFAPPVTSAAPAAGASHVASTPPPAAAAPAAGASPVAAAPAPSSAAPAAGASHAAFAPPVTSAVTTGQSVLPARSGIIDLHQYASTLTARPNAGVGLAIANTVMDGAHGAPMRSLLEPGRQSFSIVSDIGDNDGRGAAGGFGIADIGYGIGLEGGATARISFGGLYHHRDIDTGGDFTEKGFYIASEISLPVAGALHATIGGYYAPGRMSIERGYLNGGAMNYSRGETDLDVWAAKLRFDWLDTFSIGEWNLTPYAGVTYAKAKMGAYSETGGAFPAHFDASGEQSTIIRAGLDGVTDLSDSIRILARAEAVYRLEKKTATTTGVIDGLMGFSFAGQDIDHFWLRGSLGAEFDVAGGTASLNLNVTSEGGDPDLWVRTGWKIAF</sequence>
<feature type="compositionally biased region" description="Basic and acidic residues" evidence="1">
    <location>
        <begin position="1"/>
        <end position="12"/>
    </location>
</feature>
<dbReference type="InterPro" id="IPR005546">
    <property type="entry name" value="Autotransporte_beta"/>
</dbReference>
<name>A0A176XI43_AGRTU</name>
<dbReference type="PROSITE" id="PS51208">
    <property type="entry name" value="AUTOTRANSPORTER"/>
    <property type="match status" value="1"/>
</dbReference>
<dbReference type="InterPro" id="IPR036709">
    <property type="entry name" value="Autotransporte_beta_dom_sf"/>
</dbReference>
<evidence type="ECO:0000313" key="3">
    <source>
        <dbReference type="EMBL" id="OAE48626.1"/>
    </source>
</evidence>
<feature type="region of interest" description="Disordered" evidence="1">
    <location>
        <begin position="418"/>
        <end position="540"/>
    </location>
</feature>
<dbReference type="Gene3D" id="2.40.128.130">
    <property type="entry name" value="Autotransporter beta-domain"/>
    <property type="match status" value="1"/>
</dbReference>
<dbReference type="Pfam" id="PF03797">
    <property type="entry name" value="Autotransporter"/>
    <property type="match status" value="1"/>
</dbReference>
<dbReference type="SUPFAM" id="SSF101898">
    <property type="entry name" value="NHL repeat"/>
    <property type="match status" value="1"/>
</dbReference>
<feature type="domain" description="Autotransporter" evidence="2">
    <location>
        <begin position="661"/>
        <end position="931"/>
    </location>
</feature>
<accession>A0A176XI43</accession>
<feature type="compositionally biased region" description="Polar residues" evidence="1">
    <location>
        <begin position="418"/>
        <end position="427"/>
    </location>
</feature>
<protein>
    <recommendedName>
        <fullName evidence="2">Autotransporter domain-containing protein</fullName>
    </recommendedName>
</protein>
<reference evidence="3 4" key="1">
    <citation type="submission" date="2016-05" db="EMBL/GenBank/DDBJ databases">
        <authorList>
            <person name="Lavstsen T."/>
            <person name="Jespersen J.S."/>
        </authorList>
    </citation>
    <scope>NUCLEOTIDE SEQUENCE [LARGE SCALE GENOMIC DNA]</scope>
    <source>
        <strain evidence="3 4">KCJ1736</strain>
    </source>
</reference>
<evidence type="ECO:0000259" key="2">
    <source>
        <dbReference type="PROSITE" id="PS51208"/>
    </source>
</evidence>
<evidence type="ECO:0000256" key="1">
    <source>
        <dbReference type="SAM" id="MobiDB-lite"/>
    </source>
</evidence>